<dbReference type="InterPro" id="IPR015500">
    <property type="entry name" value="Peptidase_S8_subtilisin-rel"/>
</dbReference>
<dbReference type="InterPro" id="IPR023828">
    <property type="entry name" value="Peptidase_S8_Ser-AS"/>
</dbReference>
<dbReference type="PANTHER" id="PTHR43399:SF4">
    <property type="entry name" value="CELL WALL-ASSOCIATED PROTEASE"/>
    <property type="match status" value="1"/>
</dbReference>
<feature type="transmembrane region" description="Helical" evidence="7">
    <location>
        <begin position="1397"/>
        <end position="1418"/>
    </location>
</feature>
<evidence type="ECO:0000256" key="2">
    <source>
        <dbReference type="ARBA" id="ARBA00022670"/>
    </source>
</evidence>
<feature type="active site" description="Charge relay system" evidence="5">
    <location>
        <position position="291"/>
    </location>
</feature>
<feature type="active site" description="Charge relay system" evidence="5">
    <location>
        <position position="253"/>
    </location>
</feature>
<feature type="compositionally biased region" description="Polar residues" evidence="6">
    <location>
        <begin position="431"/>
        <end position="443"/>
    </location>
</feature>
<comment type="similarity">
    <text evidence="1 5">Belongs to the peptidase S8 family.</text>
</comment>
<dbReference type="PANTHER" id="PTHR43399">
    <property type="entry name" value="SUBTILISIN-RELATED"/>
    <property type="match status" value="1"/>
</dbReference>
<evidence type="ECO:0000256" key="6">
    <source>
        <dbReference type="SAM" id="MobiDB-lite"/>
    </source>
</evidence>
<dbReference type="InterPro" id="IPR051048">
    <property type="entry name" value="Peptidase_S8/S53_subtilisin"/>
</dbReference>
<keyword evidence="7" id="KW-0812">Transmembrane</keyword>
<feature type="region of interest" description="Disordered" evidence="6">
    <location>
        <begin position="421"/>
        <end position="451"/>
    </location>
</feature>
<evidence type="ECO:0000256" key="1">
    <source>
        <dbReference type="ARBA" id="ARBA00011073"/>
    </source>
</evidence>
<dbReference type="GeneID" id="55820735"/>
<name>A0A7D5E840_9EURY</name>
<dbReference type="EMBL" id="CP058215">
    <property type="protein sequence ID" value="QLC49417.1"/>
    <property type="molecule type" value="Genomic_DNA"/>
</dbReference>
<protein>
    <submittedName>
        <fullName evidence="9">PGF-pre-PGF domain-containing protein</fullName>
    </submittedName>
</protein>
<dbReference type="InterPro" id="IPR008979">
    <property type="entry name" value="Galactose-bd-like_sf"/>
</dbReference>
<dbReference type="SUPFAM" id="SSF52743">
    <property type="entry name" value="Subtilisin-like"/>
    <property type="match status" value="1"/>
</dbReference>
<accession>A0A7D5E840</accession>
<organism evidence="9 10">
    <name type="scientific">Methanolobus zinderi</name>
    <dbReference type="NCBI Taxonomy" id="536044"/>
    <lineage>
        <taxon>Archaea</taxon>
        <taxon>Methanobacteriati</taxon>
        <taxon>Methanobacteriota</taxon>
        <taxon>Stenosarchaea group</taxon>
        <taxon>Methanomicrobia</taxon>
        <taxon>Methanosarcinales</taxon>
        <taxon>Methanosarcinaceae</taxon>
        <taxon>Methanolobus</taxon>
    </lineage>
</organism>
<dbReference type="Pfam" id="PF00082">
    <property type="entry name" value="Peptidase_S8"/>
    <property type="match status" value="1"/>
</dbReference>
<evidence type="ECO:0000256" key="3">
    <source>
        <dbReference type="ARBA" id="ARBA00022801"/>
    </source>
</evidence>
<sequence length="1423" mass="155404">MHTKNTILVAIILILLPTTLAVSGSTDNTDLNDNNLILLKAAHINTDTSGEEELQTEEKTTSKYSIQSAEDVDRYYIVQFTGPARETWRQNITARGATIYNYVPNNAFIFKMSTDVKANVESLDFVKWVGEYQPSYKYESELTGEEGILTSKADTDTEETYHVILFSESDYKRIISNIENLGVRILSGSGNVLRVETSADKIPEIASISGVSWIEEYVLPTINNDVAAGIITVDTVRNTYGLNGSGQIVAVCDTGLDTGNKETVNDDFRGRVIDIFDVADDGDKRDLYSGHGTHVAGSVLGNGNLSNGLYAGMAPEAKLVFQAIGEYSHEKEKEVLDLPANLKDVFFQAYNTDTSTRIHTNSWGGDSSGEYTTESQQVDSFVWEHPDMLIVFAAGNEGPNSNTIGYPATAKNALTVGASENDRPEEGHYSDNVNDVASFSSRGPTADGRIKPDVVAPGTFIASTRSSEATTDTIHGKAINSNYLYLSGTSMSTPIVAGSAALIRQYYTDIDNVSNPSAALIKATLINGACDINPESTGRPDYSQGWGRVDIENSIYPQYPYVIEYFDNPEALNDDQDNVSYNPEWNISYNVAENSDNLRATLVWTDYPGFDAADNVLVNNLDMILVTPDNSEKYGNLGSVPDTLNNVEGIELQDPAPGTYNIIVNATAIQKGPQNFSLVLYYKADVNEYPKNNNYTTNGLTPVSINLTHAHGINPDSINMTINGLCVNSTPYPIDGGFNVSNQTAEPYQEGYYNVSITALTNQSEEISYEWTFYVSVEDNVITIDDIAESSVIQENTVNINISDSKYCNFWYNVDNGENSSTETGFWFNTTLNLTEGQHNFTVFAEDITGFVNSTTVNFTVFNSQPTIDSPESGTIYYLPADNFSLNGTAGIATNISVYVNGIITNESWPVSNGMFNLTNIPLSNGTNTINVTSIYNNSENNYFSSNTTIYLSLGETFNTEGNDEAILSVPGISNNVSHSVLNFNITGTSANPGNISAAIVRGEEPVDGSILAASPIDIRVINESDVNYSYQFGRNVSLTLGYDTYLVTNAEKLMLAWYNPEEDAWISFRTSRNTSAHTVTANITHLSIYAPLEDNTAPVISDLTYSSTRSSVTLTWNQSQDTDHVEIWKNGVFLKNSSAGQTTDTGLSEATDYDYGLRAIDFAGNTGNWSNISATTAAVITTTSSSSGGGGGGGGGGSTGEKYENIVFKDVLTLYAGKDEVVDFDFNDDKNDIDYVRYLSLKNAGKITVTIEVLKNTSTFSNSVASGTVYKNINIWVGKTGYATEENIRDPVIGFRVDREWLLENDIDQSSLELQRYSGGVWNKLSTELCGSDEEYLYFEAKTPGFSPFAITGMSTEIQTENIVDGTVLMEEEIETNEDPLAENTSRSGTESSTSYAMLWVYAGFAGLILAIAYLLVRKQQN</sequence>
<evidence type="ECO:0000256" key="4">
    <source>
        <dbReference type="ARBA" id="ARBA00022825"/>
    </source>
</evidence>
<dbReference type="GO" id="GO:0006508">
    <property type="term" value="P:proteolysis"/>
    <property type="evidence" value="ECO:0007669"/>
    <property type="project" value="UniProtKB-KW"/>
</dbReference>
<dbReference type="OrthoDB" id="341609at2157"/>
<dbReference type="PRINTS" id="PR00723">
    <property type="entry name" value="SUBTILISIN"/>
</dbReference>
<dbReference type="InterPro" id="IPR000209">
    <property type="entry name" value="Peptidase_S8/S53_dom"/>
</dbReference>
<dbReference type="Gene3D" id="2.60.120.380">
    <property type="match status" value="1"/>
</dbReference>
<dbReference type="GO" id="GO:0004252">
    <property type="term" value="F:serine-type endopeptidase activity"/>
    <property type="evidence" value="ECO:0007669"/>
    <property type="project" value="UniProtKB-UniRule"/>
</dbReference>
<keyword evidence="7" id="KW-1133">Transmembrane helix</keyword>
<feature type="active site" description="Charge relay system" evidence="5">
    <location>
        <position position="490"/>
    </location>
</feature>
<evidence type="ECO:0000313" key="9">
    <source>
        <dbReference type="EMBL" id="QLC49417.1"/>
    </source>
</evidence>
<dbReference type="SUPFAM" id="SSF49265">
    <property type="entry name" value="Fibronectin type III"/>
    <property type="match status" value="1"/>
</dbReference>
<dbReference type="InterPro" id="IPR022398">
    <property type="entry name" value="Peptidase_S8_His-AS"/>
</dbReference>
<dbReference type="RefSeq" id="WP_176964480.1">
    <property type="nucleotide sequence ID" value="NZ_CP058215.1"/>
</dbReference>
<keyword evidence="7" id="KW-0472">Membrane</keyword>
<dbReference type="InterPro" id="IPR036852">
    <property type="entry name" value="Peptidase_S8/S53_dom_sf"/>
</dbReference>
<evidence type="ECO:0000256" key="5">
    <source>
        <dbReference type="PROSITE-ProRule" id="PRU01240"/>
    </source>
</evidence>
<evidence type="ECO:0000259" key="8">
    <source>
        <dbReference type="Pfam" id="PF00082"/>
    </source>
</evidence>
<feature type="domain" description="Peptidase S8/S53" evidence="8">
    <location>
        <begin position="244"/>
        <end position="547"/>
    </location>
</feature>
<dbReference type="PROSITE" id="PS00138">
    <property type="entry name" value="SUBTILASE_SER"/>
    <property type="match status" value="1"/>
</dbReference>
<keyword evidence="3 5" id="KW-0378">Hydrolase</keyword>
<dbReference type="InterPro" id="IPR013783">
    <property type="entry name" value="Ig-like_fold"/>
</dbReference>
<gene>
    <name evidence="9" type="ORF">HWN40_03630</name>
</gene>
<dbReference type="PROSITE" id="PS00137">
    <property type="entry name" value="SUBTILASE_HIS"/>
    <property type="match status" value="1"/>
</dbReference>
<keyword evidence="4 5" id="KW-0720">Serine protease</keyword>
<dbReference type="SUPFAM" id="SSF49785">
    <property type="entry name" value="Galactose-binding domain-like"/>
    <property type="match status" value="1"/>
</dbReference>
<evidence type="ECO:0000313" key="10">
    <source>
        <dbReference type="Proteomes" id="UP000509594"/>
    </source>
</evidence>
<dbReference type="CDD" id="cd04842">
    <property type="entry name" value="Peptidases_S8_Kp43_protease"/>
    <property type="match status" value="1"/>
</dbReference>
<dbReference type="Proteomes" id="UP000509594">
    <property type="component" value="Chromosome"/>
</dbReference>
<dbReference type="InterPro" id="IPR036116">
    <property type="entry name" value="FN3_sf"/>
</dbReference>
<reference evidence="9 10" key="1">
    <citation type="submission" date="2020-06" db="EMBL/GenBank/DDBJ databases">
        <title>Methanolobus halotolerans sp. nov., isolated from a saline lake Tus in Siberia.</title>
        <authorList>
            <person name="Shen Y."/>
            <person name="Chen S.-C."/>
            <person name="Lai M.-C."/>
            <person name="Huang H.-H."/>
            <person name="Chiu H.-H."/>
            <person name="Tang S.-L."/>
            <person name="Rogozin D.Y."/>
            <person name="Degermendzhy A.G."/>
        </authorList>
    </citation>
    <scope>NUCLEOTIDE SEQUENCE [LARGE SCALE GENOMIC DNA]</scope>
    <source>
        <strain evidence="9 10">DSM 21339</strain>
    </source>
</reference>
<dbReference type="InterPro" id="IPR034058">
    <property type="entry name" value="TagA/B/C/D_pept_dom"/>
</dbReference>
<dbReference type="NCBIfam" id="TIGR04213">
    <property type="entry name" value="PGF_pre_PGF"/>
    <property type="match status" value="1"/>
</dbReference>
<evidence type="ECO:0000256" key="7">
    <source>
        <dbReference type="SAM" id="Phobius"/>
    </source>
</evidence>
<dbReference type="InterPro" id="IPR026453">
    <property type="entry name" value="PGF_pre_PGF"/>
</dbReference>
<dbReference type="PROSITE" id="PS51892">
    <property type="entry name" value="SUBTILASE"/>
    <property type="match status" value="1"/>
</dbReference>
<proteinExistence type="inferred from homology"/>
<keyword evidence="2 5" id="KW-0645">Protease</keyword>
<dbReference type="KEGG" id="mzi:HWN40_03630"/>
<keyword evidence="10" id="KW-1185">Reference proteome</keyword>
<dbReference type="Gene3D" id="3.40.50.200">
    <property type="entry name" value="Peptidase S8/S53 domain"/>
    <property type="match status" value="1"/>
</dbReference>
<dbReference type="Gene3D" id="2.60.40.10">
    <property type="entry name" value="Immunoglobulins"/>
    <property type="match status" value="2"/>
</dbReference>